<evidence type="ECO:0000256" key="3">
    <source>
        <dbReference type="ARBA" id="ARBA00022692"/>
    </source>
</evidence>
<keyword evidence="2" id="KW-1003">Cell membrane</keyword>
<protein>
    <recommendedName>
        <fullName evidence="10">Gustatory receptor</fullName>
    </recommendedName>
</protein>
<feature type="transmembrane region" description="Helical" evidence="7">
    <location>
        <begin position="196"/>
        <end position="216"/>
    </location>
</feature>
<organism evidence="8 9">
    <name type="scientific">Daphnia magna</name>
    <dbReference type="NCBI Taxonomy" id="35525"/>
    <lineage>
        <taxon>Eukaryota</taxon>
        <taxon>Metazoa</taxon>
        <taxon>Ecdysozoa</taxon>
        <taxon>Arthropoda</taxon>
        <taxon>Crustacea</taxon>
        <taxon>Branchiopoda</taxon>
        <taxon>Diplostraca</taxon>
        <taxon>Cladocera</taxon>
        <taxon>Anomopoda</taxon>
        <taxon>Daphniidae</taxon>
        <taxon>Daphnia</taxon>
    </lineage>
</organism>
<keyword evidence="4 7" id="KW-1133">Transmembrane helix</keyword>
<evidence type="ECO:0000256" key="6">
    <source>
        <dbReference type="ARBA" id="ARBA00023170"/>
    </source>
</evidence>
<sequence>MSVFEQLQPFVSLCQACGFVPYTIKRNSTTGKFERTVGFLNGDLQDILSTDRTIPTTLIILTGISTSLFLAQLLPSRWIALHHRHLTNAVEAIQRVERLLGEEFITEHASSIPIRFVVGFAAVLMMSTGVLVVTMPMYAMLLPPAFGIFSTIVLFVASASINITTDKIELMKRNALTFDYLCRASSELNSVFSIPVFYILAIKFVTVVSTAFGYAYRFIHTNDILDNAFLIYPFLIVTESIRIFILFTSTDMPVNQVRLLHERVSALSLSGFSKTMAEKITMMTLLTQIDEDRVHLSAVGLFKVGVHLIPTLTGAVVTYMVILLQN</sequence>
<dbReference type="Pfam" id="PF08395">
    <property type="entry name" value="7tm_7"/>
    <property type="match status" value="1"/>
</dbReference>
<name>A0ABR0A1G1_9CRUS</name>
<keyword evidence="6" id="KW-0675">Receptor</keyword>
<evidence type="ECO:0000313" key="9">
    <source>
        <dbReference type="Proteomes" id="UP001234178"/>
    </source>
</evidence>
<dbReference type="PANTHER" id="PTHR21143">
    <property type="entry name" value="INVERTEBRATE GUSTATORY RECEPTOR"/>
    <property type="match status" value="1"/>
</dbReference>
<reference evidence="8 9" key="1">
    <citation type="journal article" date="2023" name="Nucleic Acids Res.">
        <title>The hologenome of Daphnia magna reveals possible DNA methylation and microbiome-mediated evolution of the host genome.</title>
        <authorList>
            <person name="Chaturvedi A."/>
            <person name="Li X."/>
            <person name="Dhandapani V."/>
            <person name="Marshall H."/>
            <person name="Kissane S."/>
            <person name="Cuenca-Cambronero M."/>
            <person name="Asole G."/>
            <person name="Calvet F."/>
            <person name="Ruiz-Romero M."/>
            <person name="Marangio P."/>
            <person name="Guigo R."/>
            <person name="Rago D."/>
            <person name="Mirbahai L."/>
            <person name="Eastwood N."/>
            <person name="Colbourne J.K."/>
            <person name="Zhou J."/>
            <person name="Mallon E."/>
            <person name="Orsini L."/>
        </authorList>
    </citation>
    <scope>NUCLEOTIDE SEQUENCE [LARGE SCALE GENOMIC DNA]</scope>
    <source>
        <strain evidence="8">LRV0_1</strain>
    </source>
</reference>
<dbReference type="EMBL" id="JAOYFB010000036">
    <property type="protein sequence ID" value="KAK4018994.1"/>
    <property type="molecule type" value="Genomic_DNA"/>
</dbReference>
<keyword evidence="3 7" id="KW-0812">Transmembrane</keyword>
<feature type="transmembrane region" description="Helical" evidence="7">
    <location>
        <begin position="54"/>
        <end position="74"/>
    </location>
</feature>
<evidence type="ECO:0000313" key="8">
    <source>
        <dbReference type="EMBL" id="KAK4018994.1"/>
    </source>
</evidence>
<dbReference type="Proteomes" id="UP001234178">
    <property type="component" value="Unassembled WGS sequence"/>
</dbReference>
<keyword evidence="9" id="KW-1185">Reference proteome</keyword>
<evidence type="ECO:0000256" key="7">
    <source>
        <dbReference type="SAM" id="Phobius"/>
    </source>
</evidence>
<evidence type="ECO:0000256" key="2">
    <source>
        <dbReference type="ARBA" id="ARBA00022475"/>
    </source>
</evidence>
<comment type="caution">
    <text evidence="8">The sequence shown here is derived from an EMBL/GenBank/DDBJ whole genome shotgun (WGS) entry which is preliminary data.</text>
</comment>
<evidence type="ECO:0000256" key="1">
    <source>
        <dbReference type="ARBA" id="ARBA00004651"/>
    </source>
</evidence>
<evidence type="ECO:0000256" key="5">
    <source>
        <dbReference type="ARBA" id="ARBA00023136"/>
    </source>
</evidence>
<evidence type="ECO:0008006" key="10">
    <source>
        <dbReference type="Google" id="ProtNLM"/>
    </source>
</evidence>
<dbReference type="InterPro" id="IPR013604">
    <property type="entry name" value="7TM_chemorcpt"/>
</dbReference>
<gene>
    <name evidence="8" type="ORF">OUZ56_001029</name>
</gene>
<dbReference type="PANTHER" id="PTHR21143:SF133">
    <property type="entry name" value="GUSTATORY AND PHEROMONE RECEPTOR 32A-RELATED"/>
    <property type="match status" value="1"/>
</dbReference>
<feature type="transmembrane region" description="Helical" evidence="7">
    <location>
        <begin position="228"/>
        <end position="248"/>
    </location>
</feature>
<feature type="transmembrane region" description="Helical" evidence="7">
    <location>
        <begin position="145"/>
        <end position="163"/>
    </location>
</feature>
<feature type="transmembrane region" description="Helical" evidence="7">
    <location>
        <begin position="116"/>
        <end position="139"/>
    </location>
</feature>
<accession>A0ABR0A1G1</accession>
<keyword evidence="5 7" id="KW-0472">Membrane</keyword>
<comment type="subcellular location">
    <subcellularLocation>
        <location evidence="1">Cell membrane</location>
        <topology evidence="1">Multi-pass membrane protein</topology>
    </subcellularLocation>
</comment>
<evidence type="ECO:0000256" key="4">
    <source>
        <dbReference type="ARBA" id="ARBA00022989"/>
    </source>
</evidence>
<proteinExistence type="predicted"/>